<dbReference type="RefSeq" id="WP_025359783.1">
    <property type="nucleotide sequence ID" value="NZ_BAAABQ010000096.1"/>
</dbReference>
<protein>
    <submittedName>
        <fullName evidence="2">Uncharacterized protein</fullName>
    </submittedName>
</protein>
<sequence>MAGLTKVLGWLGFAVVAVIGFSLISRGCASHLKAEGATVQAYFHALGTGDAASACGALADSAQAKLKAQQSAATCQLAVSRLHTSLTQAQREELVKADISVNDAAYAGSRKEITLVGGDPLGYAVVVLSTAGEHEMITDWGWDARQLV</sequence>
<reference evidence="2 3" key="1">
    <citation type="submission" date="2020-08" db="EMBL/GenBank/DDBJ databases">
        <title>Genomic Encyclopedia of Archaeal and Bacterial Type Strains, Phase II (KMG-II): from individual species to whole genera.</title>
        <authorList>
            <person name="Goeker M."/>
        </authorList>
    </citation>
    <scope>NUCLEOTIDE SEQUENCE [LARGE SCALE GENOMIC DNA]</scope>
    <source>
        <strain evidence="2 3">DSM 43850</strain>
    </source>
</reference>
<comment type="caution">
    <text evidence="2">The sequence shown here is derived from an EMBL/GenBank/DDBJ whole genome shotgun (WGS) entry which is preliminary data.</text>
</comment>
<keyword evidence="3" id="KW-1185">Reference proteome</keyword>
<name>A0ABR6BDX1_9PSEU</name>
<feature type="transmembrane region" description="Helical" evidence="1">
    <location>
        <begin position="7"/>
        <end position="24"/>
    </location>
</feature>
<evidence type="ECO:0000313" key="3">
    <source>
        <dbReference type="Proteomes" id="UP000517916"/>
    </source>
</evidence>
<proteinExistence type="predicted"/>
<gene>
    <name evidence="2" type="ORF">BC739_002278</name>
</gene>
<evidence type="ECO:0000313" key="2">
    <source>
        <dbReference type="EMBL" id="MBA8925079.1"/>
    </source>
</evidence>
<keyword evidence="1" id="KW-1133">Transmembrane helix</keyword>
<dbReference type="Proteomes" id="UP000517916">
    <property type="component" value="Unassembled WGS sequence"/>
</dbReference>
<keyword evidence="1" id="KW-0472">Membrane</keyword>
<accession>A0ABR6BDX1</accession>
<dbReference type="EMBL" id="JACJID010000002">
    <property type="protein sequence ID" value="MBA8925079.1"/>
    <property type="molecule type" value="Genomic_DNA"/>
</dbReference>
<evidence type="ECO:0000256" key="1">
    <source>
        <dbReference type="SAM" id="Phobius"/>
    </source>
</evidence>
<keyword evidence="1" id="KW-0812">Transmembrane</keyword>
<organism evidence="2 3">
    <name type="scientific">Kutzneria viridogrisea</name>
    <dbReference type="NCBI Taxonomy" id="47990"/>
    <lineage>
        <taxon>Bacteria</taxon>
        <taxon>Bacillati</taxon>
        <taxon>Actinomycetota</taxon>
        <taxon>Actinomycetes</taxon>
        <taxon>Pseudonocardiales</taxon>
        <taxon>Pseudonocardiaceae</taxon>
        <taxon>Kutzneria</taxon>
    </lineage>
</organism>